<name>S8ESK7_FOMSC</name>
<dbReference type="GO" id="GO:0005524">
    <property type="term" value="F:ATP binding"/>
    <property type="evidence" value="ECO:0007669"/>
    <property type="project" value="InterPro"/>
</dbReference>
<dbReference type="EMBL" id="KE504122">
    <property type="protein sequence ID" value="EPT05909.1"/>
    <property type="molecule type" value="Genomic_DNA"/>
</dbReference>
<sequence>MINKLQIVGPIRQMEAQIQTMQQMQANHDDIRERVDEVRSMTIRILRHQPSIQEVAEMQKQGEPAAEMIMKEGQKLLAEAPASNDDMSEEDYNLCRRGLAQLQKLTNILPAIKQLNGEVAREGRRAVENGLHSQIWKGLWLNEIPVALKVIQEVRVSRRSEERFIHEIEIWSQLKHQNIQPLFGIVTNLGPFIHTVSPWRSNGNLLEYVKRNENADKLSLLRDAASGLSYLHSEGIVHGNVTDTHAGVQHDALLCDFGMANVVGDITDTPAMTTLTKSGSSRWLAPELIFDDVAVLTRACDVWSFGMTILELFTMHHPWAECKRDSHVIRAMENSVPARPRDRPELTNEVWAVALECWNRAPGDRPAMSALVSRLQ</sequence>
<dbReference type="AlphaFoldDB" id="S8ESK7"/>
<gene>
    <name evidence="3" type="ORF">FOMPIDRAFT_1154493</name>
</gene>
<dbReference type="Pfam" id="PF07714">
    <property type="entry name" value="PK_Tyr_Ser-Thr"/>
    <property type="match status" value="1"/>
</dbReference>
<dbReference type="OrthoDB" id="2800760at2759"/>
<dbReference type="STRING" id="743788.S8ESK7"/>
<dbReference type="SUPFAM" id="SSF56112">
    <property type="entry name" value="Protein kinase-like (PK-like)"/>
    <property type="match status" value="1"/>
</dbReference>
<evidence type="ECO:0000259" key="2">
    <source>
        <dbReference type="PROSITE" id="PS50011"/>
    </source>
</evidence>
<dbReference type="InterPro" id="IPR051681">
    <property type="entry name" value="Ser/Thr_Kinases-Pseudokinases"/>
</dbReference>
<dbReference type="HOGENOM" id="CLU_000288_7_18_1"/>
<dbReference type="PANTHER" id="PTHR44329">
    <property type="entry name" value="SERINE/THREONINE-PROTEIN KINASE TNNI3K-RELATED"/>
    <property type="match status" value="1"/>
</dbReference>
<reference evidence="3 4" key="1">
    <citation type="journal article" date="2012" name="Science">
        <title>The Paleozoic origin of enzymatic lignin decomposition reconstructed from 31 fungal genomes.</title>
        <authorList>
            <person name="Floudas D."/>
            <person name="Binder M."/>
            <person name="Riley R."/>
            <person name="Barry K."/>
            <person name="Blanchette R.A."/>
            <person name="Henrissat B."/>
            <person name="Martinez A.T."/>
            <person name="Otillar R."/>
            <person name="Spatafora J.W."/>
            <person name="Yadav J.S."/>
            <person name="Aerts A."/>
            <person name="Benoit I."/>
            <person name="Boyd A."/>
            <person name="Carlson A."/>
            <person name="Copeland A."/>
            <person name="Coutinho P.M."/>
            <person name="de Vries R.P."/>
            <person name="Ferreira P."/>
            <person name="Findley K."/>
            <person name="Foster B."/>
            <person name="Gaskell J."/>
            <person name="Glotzer D."/>
            <person name="Gorecki P."/>
            <person name="Heitman J."/>
            <person name="Hesse C."/>
            <person name="Hori C."/>
            <person name="Igarashi K."/>
            <person name="Jurgens J.A."/>
            <person name="Kallen N."/>
            <person name="Kersten P."/>
            <person name="Kohler A."/>
            <person name="Kuees U."/>
            <person name="Kumar T.K.A."/>
            <person name="Kuo A."/>
            <person name="LaButti K."/>
            <person name="Larrondo L.F."/>
            <person name="Lindquist E."/>
            <person name="Ling A."/>
            <person name="Lombard V."/>
            <person name="Lucas S."/>
            <person name="Lundell T."/>
            <person name="Martin R."/>
            <person name="McLaughlin D.J."/>
            <person name="Morgenstern I."/>
            <person name="Morin E."/>
            <person name="Murat C."/>
            <person name="Nagy L.G."/>
            <person name="Nolan M."/>
            <person name="Ohm R.A."/>
            <person name="Patyshakuliyeva A."/>
            <person name="Rokas A."/>
            <person name="Ruiz-Duenas F.J."/>
            <person name="Sabat G."/>
            <person name="Salamov A."/>
            <person name="Samejima M."/>
            <person name="Schmutz J."/>
            <person name="Slot J.C."/>
            <person name="St John F."/>
            <person name="Stenlid J."/>
            <person name="Sun H."/>
            <person name="Sun S."/>
            <person name="Syed K."/>
            <person name="Tsang A."/>
            <person name="Wiebenga A."/>
            <person name="Young D."/>
            <person name="Pisabarro A."/>
            <person name="Eastwood D.C."/>
            <person name="Martin F."/>
            <person name="Cullen D."/>
            <person name="Grigoriev I.V."/>
            <person name="Hibbett D.S."/>
        </authorList>
    </citation>
    <scope>NUCLEOTIDE SEQUENCE</scope>
    <source>
        <strain evidence="4">FP-58527</strain>
    </source>
</reference>
<dbReference type="InterPro" id="IPR000719">
    <property type="entry name" value="Prot_kinase_dom"/>
</dbReference>
<dbReference type="PROSITE" id="PS50011">
    <property type="entry name" value="PROTEIN_KINASE_DOM"/>
    <property type="match status" value="1"/>
</dbReference>
<feature type="coiled-coil region" evidence="1">
    <location>
        <begin position="14"/>
        <end position="41"/>
    </location>
</feature>
<evidence type="ECO:0000256" key="1">
    <source>
        <dbReference type="SAM" id="Coils"/>
    </source>
</evidence>
<dbReference type="InParanoid" id="S8ESK7"/>
<feature type="domain" description="Protein kinase" evidence="2">
    <location>
        <begin position="121"/>
        <end position="376"/>
    </location>
</feature>
<keyword evidence="4" id="KW-1185">Reference proteome</keyword>
<proteinExistence type="predicted"/>
<dbReference type="eggNOG" id="KOG0197">
    <property type="taxonomic scope" value="Eukaryota"/>
</dbReference>
<dbReference type="GO" id="GO:0004674">
    <property type="term" value="F:protein serine/threonine kinase activity"/>
    <property type="evidence" value="ECO:0007669"/>
    <property type="project" value="TreeGrafter"/>
</dbReference>
<keyword evidence="1" id="KW-0175">Coiled coil</keyword>
<dbReference type="InterPro" id="IPR011009">
    <property type="entry name" value="Kinase-like_dom_sf"/>
</dbReference>
<organism evidence="3 4">
    <name type="scientific">Fomitopsis schrenkii</name>
    <name type="common">Brown rot fungus</name>
    <dbReference type="NCBI Taxonomy" id="2126942"/>
    <lineage>
        <taxon>Eukaryota</taxon>
        <taxon>Fungi</taxon>
        <taxon>Dikarya</taxon>
        <taxon>Basidiomycota</taxon>
        <taxon>Agaricomycotina</taxon>
        <taxon>Agaricomycetes</taxon>
        <taxon>Polyporales</taxon>
        <taxon>Fomitopsis</taxon>
    </lineage>
</organism>
<dbReference type="Gene3D" id="1.10.510.10">
    <property type="entry name" value="Transferase(Phosphotransferase) domain 1"/>
    <property type="match status" value="1"/>
</dbReference>
<protein>
    <recommendedName>
        <fullName evidence="2">Protein kinase domain-containing protein</fullName>
    </recommendedName>
</protein>
<dbReference type="InterPro" id="IPR001245">
    <property type="entry name" value="Ser-Thr/Tyr_kinase_cat_dom"/>
</dbReference>
<evidence type="ECO:0000313" key="3">
    <source>
        <dbReference type="EMBL" id="EPT05909.1"/>
    </source>
</evidence>
<accession>S8ESK7</accession>
<dbReference type="Proteomes" id="UP000015241">
    <property type="component" value="Unassembled WGS sequence"/>
</dbReference>
<evidence type="ECO:0000313" key="4">
    <source>
        <dbReference type="Proteomes" id="UP000015241"/>
    </source>
</evidence>